<feature type="domain" description="BTB" evidence="1">
    <location>
        <begin position="30"/>
        <end position="96"/>
    </location>
</feature>
<dbReference type="CDD" id="cd18186">
    <property type="entry name" value="BTB_POZ_ZBTB_KLHL-like"/>
    <property type="match status" value="1"/>
</dbReference>
<dbReference type="EMBL" id="KV878681">
    <property type="protein sequence ID" value="OJJ75276.1"/>
    <property type="molecule type" value="Genomic_DNA"/>
</dbReference>
<proteinExistence type="predicted"/>
<evidence type="ECO:0000313" key="3">
    <source>
        <dbReference type="Proteomes" id="UP000184499"/>
    </source>
</evidence>
<name>A0A1L9UUK6_ASPBC</name>
<dbReference type="STRING" id="767769.A0A1L9UUK6"/>
<protein>
    <recommendedName>
        <fullName evidence="1">BTB domain-containing protein</fullName>
    </recommendedName>
</protein>
<dbReference type="OrthoDB" id="6359816at2759"/>
<dbReference type="OMA" id="FCELIRK"/>
<evidence type="ECO:0000259" key="1">
    <source>
        <dbReference type="PROSITE" id="PS50097"/>
    </source>
</evidence>
<gene>
    <name evidence="2" type="ORF">ASPBRDRAFT_53205</name>
</gene>
<dbReference type="SUPFAM" id="SSF54695">
    <property type="entry name" value="POZ domain"/>
    <property type="match status" value="1"/>
</dbReference>
<sequence>MLWFALINDMASIPNTLLSFLSIIRNGIYSDVEIKCHSSTFRVHRCIICPQSEFFEKALCGAFQEAKSNVVVMHDDPSLIKKMIDYFYRGDYDDHPATSPNNGTRPTTKAHTHIKMYNIADKYAIEPLMVLAKKKLKYRLALVWDNKEFIQIIEQVYGPDSPQNSKLRGTIAKLAVEHLATLDEITGFHEVRNEYPLFGYDFSTAMIRRVACVERS</sequence>
<dbReference type="Gene3D" id="3.30.710.10">
    <property type="entry name" value="Potassium Channel Kv1.1, Chain A"/>
    <property type="match status" value="1"/>
</dbReference>
<keyword evidence="3" id="KW-1185">Reference proteome</keyword>
<dbReference type="InterPro" id="IPR011333">
    <property type="entry name" value="SKP1/BTB/POZ_sf"/>
</dbReference>
<dbReference type="SMART" id="SM00225">
    <property type="entry name" value="BTB"/>
    <property type="match status" value="1"/>
</dbReference>
<dbReference type="PANTHER" id="PTHR47843:SF5">
    <property type="entry name" value="BTB_POZ DOMAIN PROTEIN"/>
    <property type="match status" value="1"/>
</dbReference>
<dbReference type="PANTHER" id="PTHR47843">
    <property type="entry name" value="BTB DOMAIN-CONTAINING PROTEIN-RELATED"/>
    <property type="match status" value="1"/>
</dbReference>
<dbReference type="RefSeq" id="XP_067482524.1">
    <property type="nucleotide sequence ID" value="XM_067627027.1"/>
</dbReference>
<dbReference type="VEuPathDB" id="FungiDB:ASPBRDRAFT_53205"/>
<dbReference type="Pfam" id="PF00651">
    <property type="entry name" value="BTB"/>
    <property type="match status" value="1"/>
</dbReference>
<accession>A0A1L9UUK6</accession>
<dbReference type="Proteomes" id="UP000184499">
    <property type="component" value="Unassembled WGS sequence"/>
</dbReference>
<dbReference type="InterPro" id="IPR000210">
    <property type="entry name" value="BTB/POZ_dom"/>
</dbReference>
<dbReference type="GeneID" id="93579515"/>
<dbReference type="AlphaFoldDB" id="A0A1L9UUK6"/>
<reference evidence="3" key="1">
    <citation type="journal article" date="2017" name="Genome Biol.">
        <title>Comparative genomics reveals high biological diversity and specific adaptations in the industrially and medically important fungal genus Aspergillus.</title>
        <authorList>
            <person name="de Vries R.P."/>
            <person name="Riley R."/>
            <person name="Wiebenga A."/>
            <person name="Aguilar-Osorio G."/>
            <person name="Amillis S."/>
            <person name="Uchima C.A."/>
            <person name="Anderluh G."/>
            <person name="Asadollahi M."/>
            <person name="Askin M."/>
            <person name="Barry K."/>
            <person name="Battaglia E."/>
            <person name="Bayram O."/>
            <person name="Benocci T."/>
            <person name="Braus-Stromeyer S.A."/>
            <person name="Caldana C."/>
            <person name="Canovas D."/>
            <person name="Cerqueira G.C."/>
            <person name="Chen F."/>
            <person name="Chen W."/>
            <person name="Choi C."/>
            <person name="Clum A."/>
            <person name="Dos Santos R.A."/>
            <person name="Damasio A.R."/>
            <person name="Diallinas G."/>
            <person name="Emri T."/>
            <person name="Fekete E."/>
            <person name="Flipphi M."/>
            <person name="Freyberg S."/>
            <person name="Gallo A."/>
            <person name="Gournas C."/>
            <person name="Habgood R."/>
            <person name="Hainaut M."/>
            <person name="Harispe M.L."/>
            <person name="Henrissat B."/>
            <person name="Hilden K.S."/>
            <person name="Hope R."/>
            <person name="Hossain A."/>
            <person name="Karabika E."/>
            <person name="Karaffa L."/>
            <person name="Karanyi Z."/>
            <person name="Krasevec N."/>
            <person name="Kuo A."/>
            <person name="Kusch H."/>
            <person name="LaButti K."/>
            <person name="Lagendijk E.L."/>
            <person name="Lapidus A."/>
            <person name="Levasseur A."/>
            <person name="Lindquist E."/>
            <person name="Lipzen A."/>
            <person name="Logrieco A.F."/>
            <person name="MacCabe A."/>
            <person name="Maekelae M.R."/>
            <person name="Malavazi I."/>
            <person name="Melin P."/>
            <person name="Meyer V."/>
            <person name="Mielnichuk N."/>
            <person name="Miskei M."/>
            <person name="Molnar A.P."/>
            <person name="Mule G."/>
            <person name="Ngan C.Y."/>
            <person name="Orejas M."/>
            <person name="Orosz E."/>
            <person name="Ouedraogo J.P."/>
            <person name="Overkamp K.M."/>
            <person name="Park H.-S."/>
            <person name="Perrone G."/>
            <person name="Piumi F."/>
            <person name="Punt P.J."/>
            <person name="Ram A.F."/>
            <person name="Ramon A."/>
            <person name="Rauscher S."/>
            <person name="Record E."/>
            <person name="Riano-Pachon D.M."/>
            <person name="Robert V."/>
            <person name="Roehrig J."/>
            <person name="Ruller R."/>
            <person name="Salamov A."/>
            <person name="Salih N.S."/>
            <person name="Samson R.A."/>
            <person name="Sandor E."/>
            <person name="Sanguinetti M."/>
            <person name="Schuetze T."/>
            <person name="Sepcic K."/>
            <person name="Shelest E."/>
            <person name="Sherlock G."/>
            <person name="Sophianopoulou V."/>
            <person name="Squina F.M."/>
            <person name="Sun H."/>
            <person name="Susca A."/>
            <person name="Todd R.B."/>
            <person name="Tsang A."/>
            <person name="Unkles S.E."/>
            <person name="van de Wiele N."/>
            <person name="van Rossen-Uffink D."/>
            <person name="Oliveira J.V."/>
            <person name="Vesth T.C."/>
            <person name="Visser J."/>
            <person name="Yu J.-H."/>
            <person name="Zhou M."/>
            <person name="Andersen M.R."/>
            <person name="Archer D.B."/>
            <person name="Baker S.E."/>
            <person name="Benoit I."/>
            <person name="Brakhage A.A."/>
            <person name="Braus G.H."/>
            <person name="Fischer R."/>
            <person name="Frisvad J.C."/>
            <person name="Goldman G.H."/>
            <person name="Houbraken J."/>
            <person name="Oakley B."/>
            <person name="Pocsi I."/>
            <person name="Scazzocchio C."/>
            <person name="Seiboth B."/>
            <person name="vanKuyk P.A."/>
            <person name="Wortman J."/>
            <person name="Dyer P.S."/>
            <person name="Grigoriev I.V."/>
        </authorList>
    </citation>
    <scope>NUCLEOTIDE SEQUENCE [LARGE SCALE GENOMIC DNA]</scope>
    <source>
        <strain evidence="3">CBS 101740 / IMI 381727 / IBT 21946</strain>
    </source>
</reference>
<evidence type="ECO:0000313" key="2">
    <source>
        <dbReference type="EMBL" id="OJJ75276.1"/>
    </source>
</evidence>
<dbReference type="PROSITE" id="PS50097">
    <property type="entry name" value="BTB"/>
    <property type="match status" value="1"/>
</dbReference>
<organism evidence="2 3">
    <name type="scientific">Aspergillus brasiliensis (strain CBS 101740 / IMI 381727 / IBT 21946)</name>
    <dbReference type="NCBI Taxonomy" id="767769"/>
    <lineage>
        <taxon>Eukaryota</taxon>
        <taxon>Fungi</taxon>
        <taxon>Dikarya</taxon>
        <taxon>Ascomycota</taxon>
        <taxon>Pezizomycotina</taxon>
        <taxon>Eurotiomycetes</taxon>
        <taxon>Eurotiomycetidae</taxon>
        <taxon>Eurotiales</taxon>
        <taxon>Aspergillaceae</taxon>
        <taxon>Aspergillus</taxon>
        <taxon>Aspergillus subgen. Circumdati</taxon>
    </lineage>
</organism>